<accession>A0A2B4RJZ2</accession>
<dbReference type="EMBL" id="LSMT01000440">
    <property type="protein sequence ID" value="PFX17941.1"/>
    <property type="molecule type" value="Genomic_DNA"/>
</dbReference>
<reference evidence="2" key="1">
    <citation type="journal article" date="2017" name="bioRxiv">
        <title>Comparative analysis of the genomes of Stylophora pistillata and Acropora digitifera provides evidence for extensive differences between species of corals.</title>
        <authorList>
            <person name="Voolstra C.R."/>
            <person name="Li Y."/>
            <person name="Liew Y.J."/>
            <person name="Baumgarten S."/>
            <person name="Zoccola D."/>
            <person name="Flot J.-F."/>
            <person name="Tambutte S."/>
            <person name="Allemand D."/>
            <person name="Aranda M."/>
        </authorList>
    </citation>
    <scope>NUCLEOTIDE SEQUENCE [LARGE SCALE GENOMIC DNA]</scope>
</reference>
<name>A0A2B4RJZ2_STYPI</name>
<evidence type="ECO:0000313" key="1">
    <source>
        <dbReference type="EMBL" id="PFX17941.1"/>
    </source>
</evidence>
<sequence>MSLDQCVNHYEDCQRLFLSIGRCYTVEALLAFFHMVDQNCQPTTNRLPHCMLEVGNNQQVYNHALCARQIHRMLSEKEMVQGLQLCIRFWYNIFKSFPGFNSSAIEMLTSAVQNEVFLTDAEAHNCGWASTANWTGGPGRNIVVNLLLKNCNKDLRKQFKLTGANKTNKTVDCLSRASGGERQIVENYDQPFNRGVHAYSHSHQS</sequence>
<keyword evidence="2" id="KW-1185">Reference proteome</keyword>
<organism evidence="1 2">
    <name type="scientific">Stylophora pistillata</name>
    <name type="common">Smooth cauliflower coral</name>
    <dbReference type="NCBI Taxonomy" id="50429"/>
    <lineage>
        <taxon>Eukaryota</taxon>
        <taxon>Metazoa</taxon>
        <taxon>Cnidaria</taxon>
        <taxon>Anthozoa</taxon>
        <taxon>Hexacorallia</taxon>
        <taxon>Scleractinia</taxon>
        <taxon>Astrocoeniina</taxon>
        <taxon>Pocilloporidae</taxon>
        <taxon>Stylophora</taxon>
    </lineage>
</organism>
<comment type="caution">
    <text evidence="1">The sequence shown here is derived from an EMBL/GenBank/DDBJ whole genome shotgun (WGS) entry which is preliminary data.</text>
</comment>
<dbReference type="AlphaFoldDB" id="A0A2B4RJZ2"/>
<evidence type="ECO:0000313" key="2">
    <source>
        <dbReference type="Proteomes" id="UP000225706"/>
    </source>
</evidence>
<gene>
    <name evidence="1" type="ORF">AWC38_SpisGene17714</name>
</gene>
<proteinExistence type="predicted"/>
<dbReference type="Proteomes" id="UP000225706">
    <property type="component" value="Unassembled WGS sequence"/>
</dbReference>
<protein>
    <submittedName>
        <fullName evidence="1">Uncharacterized protein</fullName>
    </submittedName>
</protein>